<feature type="non-terminal residue" evidence="2">
    <location>
        <position position="123"/>
    </location>
</feature>
<accession>A0A6J4RK72</accession>
<dbReference type="EMBL" id="CADCVI010000150">
    <property type="protein sequence ID" value="CAA9475435.1"/>
    <property type="molecule type" value="Genomic_DNA"/>
</dbReference>
<evidence type="ECO:0000313" key="2">
    <source>
        <dbReference type="EMBL" id="CAA9475435.1"/>
    </source>
</evidence>
<feature type="compositionally biased region" description="Basic and acidic residues" evidence="1">
    <location>
        <begin position="43"/>
        <end position="53"/>
    </location>
</feature>
<gene>
    <name evidence="2" type="ORF">AVDCRST_MAG25-2371</name>
</gene>
<feature type="region of interest" description="Disordered" evidence="1">
    <location>
        <begin position="26"/>
        <end position="87"/>
    </location>
</feature>
<name>A0A6J4RK72_9ACTN</name>
<protein>
    <submittedName>
        <fullName evidence="2">Uncharacterized protein</fullName>
    </submittedName>
</protein>
<organism evidence="2">
    <name type="scientific">uncultured Rubrobacteraceae bacterium</name>
    <dbReference type="NCBI Taxonomy" id="349277"/>
    <lineage>
        <taxon>Bacteria</taxon>
        <taxon>Bacillati</taxon>
        <taxon>Actinomycetota</taxon>
        <taxon>Rubrobacteria</taxon>
        <taxon>Rubrobacterales</taxon>
        <taxon>Rubrobacteraceae</taxon>
        <taxon>environmental samples</taxon>
    </lineage>
</organism>
<dbReference type="AlphaFoldDB" id="A0A6J4RK72"/>
<reference evidence="2" key="1">
    <citation type="submission" date="2020-02" db="EMBL/GenBank/DDBJ databases">
        <authorList>
            <person name="Meier V. D."/>
        </authorList>
    </citation>
    <scope>NUCLEOTIDE SEQUENCE</scope>
    <source>
        <strain evidence="2">AVDCRST_MAG25</strain>
    </source>
</reference>
<proteinExistence type="predicted"/>
<feature type="non-terminal residue" evidence="2">
    <location>
        <position position="1"/>
    </location>
</feature>
<sequence>EPFVLPHAAGAGLRRGRRAPLPQSRCLRADHAAVPPAPARAGLPERRGRDPGRARYALGKDPARRRDRPHTAAPRGLAGEPSDAARCPRRWETFVVDHAAVGPHAATTRPDLVGVASLPTSRL</sequence>
<evidence type="ECO:0000256" key="1">
    <source>
        <dbReference type="SAM" id="MobiDB-lite"/>
    </source>
</evidence>